<keyword evidence="17" id="KW-0393">Immunoglobulin domain</keyword>
<dbReference type="FunFam" id="2.60.40.10:FF:000186">
    <property type="entry name" value="Hemicentin 1"/>
    <property type="match status" value="2"/>
</dbReference>
<dbReference type="GO" id="GO:0005509">
    <property type="term" value="F:calcium ion binding"/>
    <property type="evidence" value="ECO:0007669"/>
    <property type="project" value="InterPro"/>
</dbReference>
<dbReference type="SMART" id="SM00181">
    <property type="entry name" value="EGF"/>
    <property type="match status" value="8"/>
</dbReference>
<dbReference type="Gene3D" id="2.20.100.10">
    <property type="entry name" value="Thrombospondin type-1 (TSP1) repeat"/>
    <property type="match status" value="5"/>
</dbReference>
<dbReference type="InterPro" id="IPR009017">
    <property type="entry name" value="GFP"/>
</dbReference>
<feature type="domain" description="Ig-like" evidence="21">
    <location>
        <begin position="325"/>
        <end position="412"/>
    </location>
</feature>
<dbReference type="Gene3D" id="2.10.25.10">
    <property type="entry name" value="Laminin"/>
    <property type="match status" value="8"/>
</dbReference>
<dbReference type="PANTHER" id="PTHR45080:SF34">
    <property type="entry name" value="MYOSIN LIGHT CHAIN KINASE, SMOOTH MUSCLE-LIKE"/>
    <property type="match status" value="1"/>
</dbReference>
<feature type="domain" description="Ig-like" evidence="21">
    <location>
        <begin position="2843"/>
        <end position="2928"/>
    </location>
</feature>
<dbReference type="InterPro" id="IPR013106">
    <property type="entry name" value="Ig_V-set"/>
</dbReference>
<dbReference type="Gene3D" id="2.40.155.10">
    <property type="entry name" value="Green fluorescent protein"/>
    <property type="match status" value="1"/>
</dbReference>
<dbReference type="GO" id="GO:0030424">
    <property type="term" value="C:axon"/>
    <property type="evidence" value="ECO:0007669"/>
    <property type="project" value="TreeGrafter"/>
</dbReference>
<dbReference type="InterPro" id="IPR036383">
    <property type="entry name" value="TSP1_rpt_sf"/>
</dbReference>
<dbReference type="SUPFAM" id="SSF57184">
    <property type="entry name" value="Growth factor receptor domain"/>
    <property type="match status" value="3"/>
</dbReference>
<dbReference type="Pfam" id="PF00008">
    <property type="entry name" value="EGF"/>
    <property type="match status" value="1"/>
</dbReference>
<evidence type="ECO:0000256" key="1">
    <source>
        <dbReference type="ARBA" id="ARBA00004167"/>
    </source>
</evidence>
<evidence type="ECO:0000256" key="5">
    <source>
        <dbReference type="ARBA" id="ARBA00022525"/>
    </source>
</evidence>
<dbReference type="SMART" id="SM00179">
    <property type="entry name" value="EGF_CA"/>
    <property type="match status" value="8"/>
</dbReference>
<name>A0A2T7NK28_POMCA</name>
<organism evidence="23 24">
    <name type="scientific">Pomacea canaliculata</name>
    <name type="common">Golden apple snail</name>
    <dbReference type="NCBI Taxonomy" id="400727"/>
    <lineage>
        <taxon>Eukaryota</taxon>
        <taxon>Metazoa</taxon>
        <taxon>Spiralia</taxon>
        <taxon>Lophotrochozoa</taxon>
        <taxon>Mollusca</taxon>
        <taxon>Gastropoda</taxon>
        <taxon>Caenogastropoda</taxon>
        <taxon>Architaenioglossa</taxon>
        <taxon>Ampullarioidea</taxon>
        <taxon>Ampullariidae</taxon>
        <taxon>Pomacea</taxon>
    </lineage>
</organism>
<keyword evidence="5" id="KW-0964">Secreted</keyword>
<dbReference type="SMART" id="SM00408">
    <property type="entry name" value="IGc2"/>
    <property type="match status" value="28"/>
</dbReference>
<feature type="domain" description="Ig-like" evidence="21">
    <location>
        <begin position="779"/>
        <end position="865"/>
    </location>
</feature>
<keyword evidence="10" id="KW-0677">Repeat</keyword>
<dbReference type="InterPro" id="IPR006605">
    <property type="entry name" value="G2_nidogen/fibulin_G2F"/>
</dbReference>
<feature type="domain" description="Ig-like" evidence="21">
    <location>
        <begin position="2292"/>
        <end position="2378"/>
    </location>
</feature>
<dbReference type="PROSITE" id="PS50026">
    <property type="entry name" value="EGF_3"/>
    <property type="match status" value="5"/>
</dbReference>
<comment type="subcellular location">
    <subcellularLocation>
        <location evidence="2">Cell membrane</location>
    </subcellularLocation>
    <subcellularLocation>
        <location evidence="1">Membrane</location>
        <topology evidence="1">Single-pass membrane protein</topology>
    </subcellularLocation>
    <subcellularLocation>
        <location evidence="3">Secreted</location>
        <location evidence="3">Extracellular space</location>
        <location evidence="3">Extracellular matrix</location>
    </subcellularLocation>
</comment>
<dbReference type="SUPFAM" id="SSF48726">
    <property type="entry name" value="Immunoglobulin"/>
    <property type="match status" value="28"/>
</dbReference>
<feature type="domain" description="Ig-like" evidence="21">
    <location>
        <begin position="870"/>
        <end position="961"/>
    </location>
</feature>
<dbReference type="Pfam" id="PF12662">
    <property type="entry name" value="cEGF"/>
    <property type="match status" value="3"/>
</dbReference>
<dbReference type="PROSITE" id="PS50835">
    <property type="entry name" value="IG_LIKE"/>
    <property type="match status" value="28"/>
</dbReference>
<keyword evidence="24" id="KW-1185">Reference proteome</keyword>
<feature type="domain" description="Ig-like" evidence="21">
    <location>
        <begin position="2382"/>
        <end position="2469"/>
    </location>
</feature>
<evidence type="ECO:0000256" key="14">
    <source>
        <dbReference type="ARBA" id="ARBA00023136"/>
    </source>
</evidence>
<dbReference type="InterPro" id="IPR056475">
    <property type="entry name" value="GBD_Hemicentin/VWA7"/>
</dbReference>
<keyword evidence="4" id="KW-1003">Cell membrane</keyword>
<dbReference type="Pfam" id="PF07679">
    <property type="entry name" value="I-set"/>
    <property type="match status" value="20"/>
</dbReference>
<feature type="domain" description="Ig-like" evidence="21">
    <location>
        <begin position="2474"/>
        <end position="2567"/>
    </location>
</feature>
<feature type="domain" description="Ig-like" evidence="21">
    <location>
        <begin position="1914"/>
        <end position="2002"/>
    </location>
</feature>
<dbReference type="FunFam" id="2.10.25.10:FF:000038">
    <property type="entry name" value="Fibrillin 2"/>
    <property type="match status" value="1"/>
</dbReference>
<evidence type="ECO:0000256" key="10">
    <source>
        <dbReference type="ARBA" id="ARBA00022737"/>
    </source>
</evidence>
<evidence type="ECO:0000256" key="6">
    <source>
        <dbReference type="ARBA" id="ARBA00022530"/>
    </source>
</evidence>
<evidence type="ECO:0000256" key="16">
    <source>
        <dbReference type="ARBA" id="ARBA00023180"/>
    </source>
</evidence>
<feature type="domain" description="Ig-like" evidence="21">
    <location>
        <begin position="686"/>
        <end position="774"/>
    </location>
</feature>
<dbReference type="SUPFAM" id="SSF53300">
    <property type="entry name" value="vWA-like"/>
    <property type="match status" value="1"/>
</dbReference>
<feature type="domain" description="Ig-like" evidence="21">
    <location>
        <begin position="2663"/>
        <end position="2743"/>
    </location>
</feature>
<feature type="domain" description="Ig-like" evidence="21">
    <location>
        <begin position="1819"/>
        <end position="1907"/>
    </location>
</feature>
<dbReference type="STRING" id="400727.A0A2T7NK28"/>
<dbReference type="CDD" id="cd00054">
    <property type="entry name" value="EGF_CA"/>
    <property type="match status" value="8"/>
</dbReference>
<dbReference type="PANTHER" id="PTHR45080">
    <property type="entry name" value="CONTACTIN 5"/>
    <property type="match status" value="1"/>
</dbReference>
<dbReference type="FunFam" id="2.60.40.10:FF:000130">
    <property type="entry name" value="Hemicentin 1"/>
    <property type="match status" value="6"/>
</dbReference>
<keyword evidence="8" id="KW-0812">Transmembrane</keyword>
<dbReference type="FunFam" id="2.10.25.10:FF:000352">
    <property type="entry name" value="Hemicentin 1"/>
    <property type="match status" value="1"/>
</dbReference>
<dbReference type="FunFam" id="2.60.40.10:FF:000032">
    <property type="entry name" value="palladin isoform X1"/>
    <property type="match status" value="7"/>
</dbReference>
<feature type="domain" description="Ig-like" evidence="21">
    <location>
        <begin position="1535"/>
        <end position="1621"/>
    </location>
</feature>
<dbReference type="GO" id="GO:0043025">
    <property type="term" value="C:neuronal cell body"/>
    <property type="evidence" value="ECO:0007669"/>
    <property type="project" value="TreeGrafter"/>
</dbReference>
<keyword evidence="7 19" id="KW-0245">EGF-like domain</keyword>
<dbReference type="InterPro" id="IPR036179">
    <property type="entry name" value="Ig-like_dom_sf"/>
</dbReference>
<evidence type="ECO:0000313" key="23">
    <source>
        <dbReference type="EMBL" id="PVD21525.1"/>
    </source>
</evidence>
<keyword evidence="6" id="KW-0272">Extracellular matrix</keyword>
<dbReference type="InterPro" id="IPR001881">
    <property type="entry name" value="EGF-like_Ca-bd_dom"/>
</dbReference>
<feature type="domain" description="Ig-like" evidence="21">
    <location>
        <begin position="507"/>
        <end position="591"/>
    </location>
</feature>
<dbReference type="InterPro" id="IPR013098">
    <property type="entry name" value="Ig_I-set"/>
</dbReference>
<dbReference type="InterPro" id="IPR036465">
    <property type="entry name" value="vWFA_dom_sf"/>
</dbReference>
<feature type="domain" description="EGF-like" evidence="20">
    <location>
        <begin position="3630"/>
        <end position="3666"/>
    </location>
</feature>
<evidence type="ECO:0000259" key="22">
    <source>
        <dbReference type="PROSITE" id="PS50993"/>
    </source>
</evidence>
<evidence type="ECO:0000256" key="19">
    <source>
        <dbReference type="PROSITE-ProRule" id="PRU00076"/>
    </source>
</evidence>
<dbReference type="Pfam" id="PF25106">
    <property type="entry name" value="VWA_4"/>
    <property type="match status" value="1"/>
</dbReference>
<dbReference type="InterPro" id="IPR000742">
    <property type="entry name" value="EGF"/>
</dbReference>
<dbReference type="SMART" id="SM00406">
    <property type="entry name" value="IGv"/>
    <property type="match status" value="19"/>
</dbReference>
<keyword evidence="11" id="KW-0106">Calcium</keyword>
<evidence type="ECO:0000256" key="17">
    <source>
        <dbReference type="ARBA" id="ARBA00023319"/>
    </source>
</evidence>
<feature type="domain" description="Ig-like" evidence="21">
    <location>
        <begin position="1630"/>
        <end position="1720"/>
    </location>
</feature>
<dbReference type="SMART" id="SM00209">
    <property type="entry name" value="TSP1"/>
    <property type="match status" value="6"/>
</dbReference>
<dbReference type="Pfam" id="PF07645">
    <property type="entry name" value="EGF_CA"/>
    <property type="match status" value="2"/>
</dbReference>
<evidence type="ECO:0000256" key="12">
    <source>
        <dbReference type="ARBA" id="ARBA00022889"/>
    </source>
</evidence>
<dbReference type="PROSITE" id="PS01187">
    <property type="entry name" value="EGF_CA"/>
    <property type="match status" value="3"/>
</dbReference>
<dbReference type="InterPro" id="IPR007110">
    <property type="entry name" value="Ig-like_dom"/>
</dbReference>
<evidence type="ECO:0000256" key="9">
    <source>
        <dbReference type="ARBA" id="ARBA00022729"/>
    </source>
</evidence>
<dbReference type="InterPro" id="IPR026823">
    <property type="entry name" value="cEGF"/>
</dbReference>
<dbReference type="FunFam" id="2.20.100.10:FF:000001">
    <property type="entry name" value="semaphorin-5A isoform X1"/>
    <property type="match status" value="3"/>
</dbReference>
<evidence type="ECO:0000256" key="8">
    <source>
        <dbReference type="ARBA" id="ARBA00022692"/>
    </source>
</evidence>
<dbReference type="SUPFAM" id="SSF54511">
    <property type="entry name" value="GFP-like"/>
    <property type="match status" value="1"/>
</dbReference>
<gene>
    <name evidence="23" type="ORF">C0Q70_17323</name>
</gene>
<reference evidence="23 24" key="1">
    <citation type="submission" date="2018-04" db="EMBL/GenBank/DDBJ databases">
        <title>The genome of golden apple snail Pomacea canaliculata provides insight into stress tolerance and invasive adaptation.</title>
        <authorList>
            <person name="Liu C."/>
            <person name="Liu B."/>
            <person name="Ren Y."/>
            <person name="Zhang Y."/>
            <person name="Wang H."/>
            <person name="Li S."/>
            <person name="Jiang F."/>
            <person name="Yin L."/>
            <person name="Zhang G."/>
            <person name="Qian W."/>
            <person name="Fan W."/>
        </authorList>
    </citation>
    <scope>NUCLEOTIDE SEQUENCE [LARGE SCALE GENOMIC DNA]</scope>
    <source>
        <strain evidence="23">SZHN2017</strain>
        <tissue evidence="23">Muscle</tissue>
    </source>
</reference>
<dbReference type="FunFam" id="2.10.25.10:FF:000005">
    <property type="entry name" value="Fibrillin 2"/>
    <property type="match status" value="1"/>
</dbReference>
<dbReference type="InterPro" id="IPR000884">
    <property type="entry name" value="TSP1_rpt"/>
</dbReference>
<evidence type="ECO:0000256" key="15">
    <source>
        <dbReference type="ARBA" id="ARBA00023157"/>
    </source>
</evidence>
<sequence length="3965" mass="433366">MNYVCLHLYVQGGGDCPEMSIGAIKRALEVSLPNSFIYVFTDARAKDYYLTEEVLALIQQKQSQVVFVLTGDCGNVTHRGYRAYEEIAATSSGQVFLLKKSQVNQVLNFVRVAVQARKVNLLSIDEDVGETQTLNIPLDSSLQEVTVSVSGENPKIILRDPAGTRRTTETGVKELLSIKNVQIVNVKDPEPGTWRVRVSSSSPHTIRVTGLSTTDFSSGFSKYPTRDIRQTTLRPVQGIPTHVLVNATNLDPPARLTNLELVDLKGDPIAKFPLTQDPELPALYNVTSFIPPDQFFYLKVQGTDSKGYTLQRTTPTAISPLLPKPPQVFMPEFTRGFYDQTAVLTCQVQSLVPFTVQWFRDGKQQGFDLFFSDSANVTLQIPRANTYSEGEYICNATNAAGHLATRTYLDISDPPPVIVPPQNVSVLPGDTAVLTCVAFSTVHYNMTWARMGSYGNLRLDPRMRWYNNGSLVIRNVQPYDEGIYQCRASNEGGSTTQSVGLRLQVRPRARVLPAEQTFVIGATRNFTCQAGGHPSPRFLWQRNKHIIIPSNRVIISGGEISISNLQPEDQGSYQCVASNTAGEDYSEGILTYTEAPRIREYEHKVLVAAGGQATLTCKADGIPPPHINWFRSDRRLQSAYNVEVVASGQLVINKVQDTDAGRYKCVASNDAGQDAAFLDLDVGSPPVIVDAPENVGVDIEGNGSLPCSAVGIPPTKLSWRRGDGHPLDTSGRMRQQPSGDLRISDIRATDEGLYTCVAQNPFGSAEASAYVTVTGIVRPLIAYTFPFVKVIAGETAELECVVLLGKPVPTLSWLRKGQLLRQSPRVRLTDPGHMVISDAREEDEGEYVCLATNIGGNETYTVNLDVLVPPKLNVDSELDRRGNFSVVQGQTVVLPCKVQGDPLPSFTWFKDGSPISLVDVNYFVRQDGALEIFSADPRDTAHYQCVASNVAGEVVKDMYLSVQVGPQIMGPEDEKLEVVEGESVLLPCEASGIPQPVIQWRQNFAPFTPSPPWVRVQPTGLYFQQARLSDKAIYECVVSNVAGIANKVITLIVYIPPSIAPGLTEVVVLKGEPVILECEAEGDPQPQVSWRKDGALVDTVNMADHYSLVGAGTLAIDASKVEDAGKYTCTATNPAGKQTRDIRLVVHAPPSLPDALSNYTDIVEGNTVILPCPALGTPTPRIVWSKNGVPLTDSELGLQVLADGSLEIDNVKAEDSALYTCRAENVAGNVSYAVELKILVPPKLIGPDVGPSGGPESTKVIVNDTVTLTCPVSAGTDPTPVLTWLKDNQPLREQDLGARVYLANNGLELTITQAQLGDEARYRCVATNVAGKVNKDFLLEVQVPPNLDQDSSSPSNQTAIEGQPIYINCPISGKPTPRILWLKDGEPLSVERDPNIRVLADGRRLEISAARITDRGRYTCVGQSVAGELAKHHDVTIYVPPSIENPGMMEEAEVVMGSDLRLTCPASGLPLPRVTWFMQDTAIKQNTSKHVLENQGWTLLIRQTTVQDATRYYCQAENVAGQAEKAFNVDILVPPKIDVDNSARNPEVTVNSTTVLNCPVTGNPQPDVLWYRNDVLLDATNHPRYEVVANGRQLRIYGTQVKDRGNFRCTARNRAGEDSVDFDLDVFVPPRIDPSKVTYDNKVIINGTVSIHCPASGVPPPIILWYKDGEELNVSYSDVVSVEASGTELVIRQAGVEDTGLYTCLAANPAGEVAENFQLNVQVPPTILEDDAELRPRVLENSTLTLACPAIGIPDPEVMWFHNGQPLSTETASHAQLSDDGRVLVISSVLVADTGLYVCVATNEAGEAEKHFDLQVWVPPVINHNQIDTKPHVIKGQTATLDCPVYGIPFPNITWLKDDQPLPTSDPRVRVVSGGVQLQLLIVDEGDTGTYACQAISPAGQDQATFDLLVLVPPSIDESNVVYKPKTIVDRWVVLECPVSGVPTPEVEWLINGEPAQESTRLRLLNDNRQLQIERARTTDTALYTCIATNLAGQLERNFDLQVLVPPSIDHELVPDAITVSQNGTITIDCHVSGVPQPSILWLKDKAPLLDWPYHDLRVLNNDRTLEISNAQVDDDATYTCMATNPAGQDQVDVALQVFVPPQILEAATEKLSVVAGNAISMQCRVTGIPTPTLVWLHNSATLLQTDDDNTVRLLSNDSLLQLSDVQVDDGGEYTCHAENEAGFADKTFILDVWVPSTINGSGEVQEVPVIVNQQVSLTCPAQGSPAPNITWYRKGRPVSRYGSPNLRLQDNGRTLVIRSVQLPDFGDYSCQAVNPAGQDQLYFRVMVRVPPEIGEGPERVATTVNEQATLSCEASGQPTPDVQWFKDGQPFPSTGLRHRMMPSGSLEFMLVRIEDNGQYMCSASNTAGNASRTITLSVQVPAKIVSSGSSTVHAPLTGRVVLPCQVEGSPVPTLLWLKNRAVLKESANQQVFENGSLMLSNLQLEDAGVYTCIAQNDAGVDNRDVRLRVQVPPRITASQSKFTVLQNRTVVLPCHAVGRPRPSIRWERSGQEISSTDYRGSYGRVQYITLHTGGLAIPHVRAEDEGIYRCIAKNDAGESFVEMSLTVQVPPVIQLASSQIVASVGDRTVLPCVTTGNPLPTITWSFDRRPIDPRNSRYTVMEDGSLVINSVQEDDTGSYVCSAVNEVGRDSQSHLLRVQVPPRFVREPQDKEVTLSSRFQLECEARGVPTPVITWTLNGQPLAAPPSVNGQSTLTVRHAMQEDAGLYECAATNPANDQRTTSVARVIIKVPPRVLVAPGDQAVRIAEKVTLDCSVAGDPVPQILWTKNGRPVTLSERVRQLDNGSLVIYNLLTSDAGQYKCIAINDAGTSEAQSIITVNSEPQFLIEPKSQTVDEGQTVTFDCTAQGQPPPDMYWWKETTELKTQGRITILPNNSLRLVATQESDSGLYRCFASNRLGKTFVETLLNVVVHGRYSDWGAWGDCSVTCGLGVHYRTRACDSPRPANGGRDCVGERTESASCQPRLCPADGQWGNWQAWSDCTTSCGHGQRHRQRLCDNPSPQPGGQPCDGDNWQVDLCMQRQCPIDGNWGEWAPWGACSQTCGVGQQHRQRQCNNPRPQFDGAECRGSGDESRPCQSQQCAVDGNWGSWLPWSPCSLSCGGGVRSRQRLCDSPVPQFGGTECLGSDRQRDYCHNDPCPVHGNWGNWGAWGECSLTCGGGQRKRFRTCSNPPPSSSGRPCVGSPEDADACSVPPCPVDGHWTPWSEWSACSRTCDGGTKERYRLCQQAQFGGRPCFGDTTEVAACGVEPCLRLPLRAEGNLIGYLNNVDIVNSTINATITPGDTTAAISGSVRNVPPAIAHHLQQLISLLSPVYWTTATELDGAANGFTLTGGEFMREVQVEYATGEILKMSHYANGVDRNGVLSFDIIIRGEVPDLGPITSVYLAPYQERYIQTGPGTIYGHSTRLMRASGVTLPYAWNHTTVYEEGLGHMPYLVQELQAQDLTVNILPDKRTISFTLDASIAPGNPSNQCPEGFFQDQEASYCNDDDECSRISPCSHYCHNAPGSFSCSCPAGFTLAADARTCNDINECLLDAECLPNQECINTPGSYQCTSLCGDGFRRSQDSQTCEDINECVEQPDLCERSCQNLVGSFRCSCPHGYRLSDGGRCVDINECENPSKPCSHDCVNMPGSYRCTCPAGFSLANSYICQDRNECYEGTHRCSVEEECINTEGAYQCIKLCPQGFIRVASGECQDIDECATNIHRCFGNQRCINTDGGYQCQCPKGFQTRGPGQPCIDVDECSQRTDICQHNCTNTQGSFQCTCPPGYRLAPDGYSCQDINECWEDRIQCGTDQVCFNTRGSFTCIDVPCPTNYVRDPTTNYCVLECVDPTIVCPPGSPYADVLQYRTVALPGGIPARQDLIRLTAYNQHDQVLPETTFTILENDPKLTFHLRPEDGKGIVYTLEQLGNSQTYRIMVRARSFDSGRRNIQYQTTFIIHIAVSAFPY</sequence>
<evidence type="ECO:0000259" key="21">
    <source>
        <dbReference type="PROSITE" id="PS50835"/>
    </source>
</evidence>
<dbReference type="InterPro" id="IPR009030">
    <property type="entry name" value="Growth_fac_rcpt_cys_sf"/>
</dbReference>
<keyword evidence="9" id="KW-0732">Signal</keyword>
<dbReference type="InterPro" id="IPR003599">
    <property type="entry name" value="Ig_sub"/>
</dbReference>
<feature type="domain" description="Ig-like" evidence="21">
    <location>
        <begin position="596"/>
        <end position="681"/>
    </location>
</feature>
<feature type="domain" description="Ig-like" evidence="21">
    <location>
        <begin position="2571"/>
        <end position="2660"/>
    </location>
</feature>
<accession>A0A2T7NK28</accession>
<feature type="domain" description="Ig-like" evidence="21">
    <location>
        <begin position="1247"/>
        <end position="1340"/>
    </location>
</feature>
<evidence type="ECO:0000259" key="20">
    <source>
        <dbReference type="PROSITE" id="PS50026"/>
    </source>
</evidence>
<feature type="domain" description="Ig-like" evidence="21">
    <location>
        <begin position="1345"/>
        <end position="1436"/>
    </location>
</feature>
<feature type="domain" description="EGF-like" evidence="20">
    <location>
        <begin position="3757"/>
        <end position="3797"/>
    </location>
</feature>
<dbReference type="InterPro" id="IPR003598">
    <property type="entry name" value="Ig_sub2"/>
</dbReference>
<dbReference type="FunFam" id="2.60.40.10:FF:000273">
    <property type="entry name" value="contactin-3 isoform X1"/>
    <property type="match status" value="2"/>
</dbReference>
<feature type="domain" description="Ig-like" evidence="21">
    <location>
        <begin position="2196"/>
        <end position="2275"/>
    </location>
</feature>
<dbReference type="PROSITE" id="PS00010">
    <property type="entry name" value="ASX_HYDROXYL"/>
    <property type="match status" value="5"/>
</dbReference>
<dbReference type="Gene3D" id="2.60.40.10">
    <property type="entry name" value="Immunoglobulins"/>
    <property type="match status" value="28"/>
</dbReference>
<feature type="domain" description="Ig-like" evidence="21">
    <location>
        <begin position="415"/>
        <end position="502"/>
    </location>
</feature>
<feature type="domain" description="EGF-like" evidence="20">
    <location>
        <begin position="3714"/>
        <end position="3752"/>
    </location>
</feature>
<dbReference type="Pfam" id="PF13927">
    <property type="entry name" value="Ig_3"/>
    <property type="match status" value="8"/>
</dbReference>
<dbReference type="PROSITE" id="PS50092">
    <property type="entry name" value="TSP1"/>
    <property type="match status" value="6"/>
</dbReference>
<dbReference type="PROSITE" id="PS50993">
    <property type="entry name" value="NIDOGEN_G2"/>
    <property type="match status" value="1"/>
</dbReference>
<dbReference type="Proteomes" id="UP000245119">
    <property type="component" value="Linkage Group LG11"/>
</dbReference>
<dbReference type="InterPro" id="IPR013783">
    <property type="entry name" value="Ig-like_fold"/>
</dbReference>
<feature type="domain" description="EGF-like" evidence="20">
    <location>
        <begin position="3590"/>
        <end position="3629"/>
    </location>
</feature>
<feature type="domain" description="Ig-like" evidence="21">
    <location>
        <begin position="1440"/>
        <end position="1530"/>
    </location>
</feature>
<keyword evidence="13" id="KW-1133">Transmembrane helix</keyword>
<dbReference type="EMBL" id="PZQS01000011">
    <property type="protein sequence ID" value="PVD21525.1"/>
    <property type="molecule type" value="Genomic_DNA"/>
</dbReference>
<dbReference type="GO" id="GO:0050808">
    <property type="term" value="P:synapse organization"/>
    <property type="evidence" value="ECO:0007669"/>
    <property type="project" value="TreeGrafter"/>
</dbReference>
<feature type="domain" description="Nidogen G2 beta-barrel" evidence="22">
    <location>
        <begin position="3272"/>
        <end position="3492"/>
    </location>
</feature>
<dbReference type="FunFam" id="2.20.100.10:FF:000007">
    <property type="entry name" value="Thrombospondin 1"/>
    <property type="match status" value="2"/>
</dbReference>
<keyword evidence="16" id="KW-0325">Glycoprotein</keyword>
<evidence type="ECO:0000256" key="2">
    <source>
        <dbReference type="ARBA" id="ARBA00004236"/>
    </source>
</evidence>
<dbReference type="FunFam" id="2.20.100.10:FF:000067">
    <property type="entry name" value="Hemicentin 1"/>
    <property type="match status" value="1"/>
</dbReference>
<dbReference type="SUPFAM" id="SSF82895">
    <property type="entry name" value="TSP-1 type 1 repeat"/>
    <property type="match status" value="6"/>
</dbReference>
<protein>
    <recommendedName>
        <fullName evidence="18">Cell adhesion molecule-related/down-regulated by oncogenes</fullName>
    </recommendedName>
</protein>
<dbReference type="FunFam" id="2.10.25.10:FF:000210">
    <property type="entry name" value="Hemicentin 1"/>
    <property type="match status" value="1"/>
</dbReference>
<evidence type="ECO:0000256" key="7">
    <source>
        <dbReference type="ARBA" id="ARBA00022536"/>
    </source>
</evidence>
<dbReference type="FunFam" id="2.60.40.10:FF:000017">
    <property type="entry name" value="Down syndrome cell adhesion molecule b"/>
    <property type="match status" value="1"/>
</dbReference>
<dbReference type="PROSITE" id="PS01186">
    <property type="entry name" value="EGF_2"/>
    <property type="match status" value="3"/>
</dbReference>
<dbReference type="InterPro" id="IPR018097">
    <property type="entry name" value="EGF_Ca-bd_CS"/>
</dbReference>
<dbReference type="OrthoDB" id="5985519at2759"/>
<feature type="disulfide bond" evidence="19">
    <location>
        <begin position="3510"/>
        <end position="3520"/>
    </location>
</feature>
<feature type="domain" description="Ig-like" evidence="21">
    <location>
        <begin position="966"/>
        <end position="1050"/>
    </location>
</feature>
<dbReference type="GO" id="GO:0007156">
    <property type="term" value="P:homophilic cell adhesion via plasma membrane adhesion molecules"/>
    <property type="evidence" value="ECO:0007669"/>
    <property type="project" value="TreeGrafter"/>
</dbReference>
<dbReference type="SMART" id="SM00682">
    <property type="entry name" value="G2F"/>
    <property type="match status" value="1"/>
</dbReference>
<evidence type="ECO:0000313" key="24">
    <source>
        <dbReference type="Proteomes" id="UP000245119"/>
    </source>
</evidence>
<feature type="domain" description="Ig-like" evidence="21">
    <location>
        <begin position="2753"/>
        <end position="2838"/>
    </location>
</feature>
<evidence type="ECO:0000256" key="13">
    <source>
        <dbReference type="ARBA" id="ARBA00022989"/>
    </source>
</evidence>
<dbReference type="InterPro" id="IPR049883">
    <property type="entry name" value="NOTCH1_EGF-like"/>
</dbReference>
<dbReference type="InterPro" id="IPR056861">
    <property type="entry name" value="HMCN1-like_VWA"/>
</dbReference>
<dbReference type="FunFam" id="2.60.40.10:FF:000503">
    <property type="entry name" value="Hemicentin 1"/>
    <property type="match status" value="4"/>
</dbReference>
<dbReference type="FunFam" id="2.10.25.10:FF:000010">
    <property type="entry name" value="Pro-epidermal growth factor"/>
    <property type="match status" value="1"/>
</dbReference>
<feature type="domain" description="Ig-like" evidence="21">
    <location>
        <begin position="1150"/>
        <end position="1237"/>
    </location>
</feature>
<dbReference type="InterPro" id="IPR000152">
    <property type="entry name" value="EGF-type_Asp/Asn_hydroxyl_site"/>
</dbReference>
<feature type="domain" description="Ig-like" evidence="21">
    <location>
        <begin position="2007"/>
        <end position="2095"/>
    </location>
</feature>
<evidence type="ECO:0000256" key="4">
    <source>
        <dbReference type="ARBA" id="ARBA00022475"/>
    </source>
</evidence>
<comment type="caution">
    <text evidence="19">Lacks conserved residue(s) required for the propagation of feature annotation.</text>
</comment>
<keyword evidence="12" id="KW-0130">Cell adhesion</keyword>
<dbReference type="GO" id="GO:0005886">
    <property type="term" value="C:plasma membrane"/>
    <property type="evidence" value="ECO:0007669"/>
    <property type="project" value="UniProtKB-SubCell"/>
</dbReference>
<dbReference type="Pfam" id="PF07474">
    <property type="entry name" value="G2F"/>
    <property type="match status" value="1"/>
</dbReference>
<dbReference type="Pfam" id="PF23560">
    <property type="entry name" value="GBD_Hemicentin"/>
    <property type="match status" value="1"/>
</dbReference>
<dbReference type="Pfam" id="PF00090">
    <property type="entry name" value="TSP_1"/>
    <property type="match status" value="6"/>
</dbReference>
<evidence type="ECO:0000256" key="3">
    <source>
        <dbReference type="ARBA" id="ARBA00004498"/>
    </source>
</evidence>
<keyword evidence="14" id="KW-0472">Membrane</keyword>
<evidence type="ECO:0000256" key="18">
    <source>
        <dbReference type="ARBA" id="ARBA00069893"/>
    </source>
</evidence>
<feature type="domain" description="Ig-like" evidence="21">
    <location>
        <begin position="2102"/>
        <end position="2192"/>
    </location>
</feature>
<proteinExistence type="predicted"/>
<dbReference type="SMART" id="SM00409">
    <property type="entry name" value="IG"/>
    <property type="match status" value="28"/>
</dbReference>
<comment type="caution">
    <text evidence="23">The sequence shown here is derived from an EMBL/GenBank/DDBJ whole genome shotgun (WGS) entry which is preliminary data.</text>
</comment>
<feature type="domain" description="Ig-like" evidence="21">
    <location>
        <begin position="1057"/>
        <end position="1143"/>
    </location>
</feature>
<feature type="domain" description="Ig-like" evidence="21">
    <location>
        <begin position="1725"/>
        <end position="1815"/>
    </location>
</feature>
<dbReference type="FunFam" id="2.10.25.10:FF:000008">
    <property type="entry name" value="Signal peptide, CUB domain, EGF-like 2"/>
    <property type="match status" value="1"/>
</dbReference>
<keyword evidence="15 19" id="KW-1015">Disulfide bond</keyword>
<dbReference type="InterPro" id="IPR050958">
    <property type="entry name" value="Cell_Adh-Cytoskel_Orgn"/>
</dbReference>
<evidence type="ECO:0000256" key="11">
    <source>
        <dbReference type="ARBA" id="ARBA00022837"/>
    </source>
</evidence>
<dbReference type="GO" id="GO:0008046">
    <property type="term" value="F:axon guidance receptor activity"/>
    <property type="evidence" value="ECO:0007669"/>
    <property type="project" value="TreeGrafter"/>
</dbReference>
<feature type="domain" description="EGF-like" evidence="20">
    <location>
        <begin position="3506"/>
        <end position="3545"/>
    </location>
</feature>
<dbReference type="CDD" id="cd00096">
    <property type="entry name" value="Ig"/>
    <property type="match status" value="8"/>
</dbReference>